<dbReference type="InterPro" id="IPR051311">
    <property type="entry name" value="DedA_domain"/>
</dbReference>
<gene>
    <name evidence="3" type="ORF">V3330_07195</name>
</gene>
<keyword evidence="4" id="KW-1185">Reference proteome</keyword>
<evidence type="ECO:0000256" key="1">
    <source>
        <dbReference type="SAM" id="Phobius"/>
    </source>
</evidence>
<organism evidence="3 4">
    <name type="scientific">Elongatibacter sediminis</name>
    <dbReference type="NCBI Taxonomy" id="3119006"/>
    <lineage>
        <taxon>Bacteria</taxon>
        <taxon>Pseudomonadati</taxon>
        <taxon>Pseudomonadota</taxon>
        <taxon>Gammaproteobacteria</taxon>
        <taxon>Chromatiales</taxon>
        <taxon>Wenzhouxiangellaceae</taxon>
        <taxon>Elongatibacter</taxon>
    </lineage>
</organism>
<keyword evidence="1" id="KW-1133">Transmembrane helix</keyword>
<sequence>MSADPASEARPGWQPWRKLYDRVLGWSAHPRAPAILAGLSFAESSVFPVPPDVMLAPMCLARPVQSVRFALICTVSSVLGGLFGYLIGRWAFAAIEPWLLASPYAELFNQAVAAFDKWGFAYILLAGFTPIPYKIFTISAGVVGMPFLPFVFGSALGRGGRFFLVAGLIRALGAGAADRLRNWVDTIGWVTLALAVIGLLAWKLLGGSA</sequence>
<feature type="transmembrane region" description="Helical" evidence="1">
    <location>
        <begin position="187"/>
        <end position="205"/>
    </location>
</feature>
<dbReference type="InterPro" id="IPR032816">
    <property type="entry name" value="VTT_dom"/>
</dbReference>
<accession>A0AAW9RG63</accession>
<dbReference type="Pfam" id="PF09335">
    <property type="entry name" value="VTT_dom"/>
    <property type="match status" value="1"/>
</dbReference>
<dbReference type="GO" id="GO:0005886">
    <property type="term" value="C:plasma membrane"/>
    <property type="evidence" value="ECO:0007669"/>
    <property type="project" value="UniProtKB-ARBA"/>
</dbReference>
<dbReference type="Proteomes" id="UP001359886">
    <property type="component" value="Unassembled WGS sequence"/>
</dbReference>
<feature type="domain" description="VTT" evidence="2">
    <location>
        <begin position="67"/>
        <end position="169"/>
    </location>
</feature>
<feature type="transmembrane region" description="Helical" evidence="1">
    <location>
        <begin position="135"/>
        <end position="156"/>
    </location>
</feature>
<evidence type="ECO:0000313" key="4">
    <source>
        <dbReference type="Proteomes" id="UP001359886"/>
    </source>
</evidence>
<evidence type="ECO:0000313" key="3">
    <source>
        <dbReference type="EMBL" id="MEJ8567410.1"/>
    </source>
</evidence>
<keyword evidence="1" id="KW-0812">Transmembrane</keyword>
<name>A0AAW9RG63_9GAMM</name>
<proteinExistence type="predicted"/>
<comment type="caution">
    <text evidence="3">The sequence shown here is derived from an EMBL/GenBank/DDBJ whole genome shotgun (WGS) entry which is preliminary data.</text>
</comment>
<feature type="transmembrane region" description="Helical" evidence="1">
    <location>
        <begin position="107"/>
        <end position="128"/>
    </location>
</feature>
<feature type="transmembrane region" description="Helical" evidence="1">
    <location>
        <begin position="67"/>
        <end position="87"/>
    </location>
</feature>
<dbReference type="RefSeq" id="WP_354694732.1">
    <property type="nucleotide sequence ID" value="NZ_JAZHOG010000004.1"/>
</dbReference>
<dbReference type="PANTHER" id="PTHR42709">
    <property type="entry name" value="ALKALINE PHOSPHATASE LIKE PROTEIN"/>
    <property type="match status" value="1"/>
</dbReference>
<protein>
    <submittedName>
        <fullName evidence="3">YqaA family protein</fullName>
    </submittedName>
</protein>
<evidence type="ECO:0000259" key="2">
    <source>
        <dbReference type="Pfam" id="PF09335"/>
    </source>
</evidence>
<dbReference type="PANTHER" id="PTHR42709:SF11">
    <property type="entry name" value="DEDA FAMILY PROTEIN"/>
    <property type="match status" value="1"/>
</dbReference>
<dbReference type="EMBL" id="JAZHOG010000004">
    <property type="protein sequence ID" value="MEJ8567410.1"/>
    <property type="molecule type" value="Genomic_DNA"/>
</dbReference>
<dbReference type="AlphaFoldDB" id="A0AAW9RG63"/>
<keyword evidence="1" id="KW-0472">Membrane</keyword>
<reference evidence="3 4" key="1">
    <citation type="submission" date="2024-02" db="EMBL/GenBank/DDBJ databases">
        <title>A novel Wenzhouxiangellaceae bacterium, isolated from coastal sediments.</title>
        <authorList>
            <person name="Du Z.-J."/>
            <person name="Ye Y.-Q."/>
            <person name="Zhang X.-Y."/>
        </authorList>
    </citation>
    <scope>NUCLEOTIDE SEQUENCE [LARGE SCALE GENOMIC DNA]</scope>
    <source>
        <strain evidence="3 4">CH-27</strain>
    </source>
</reference>